<proteinExistence type="predicted"/>
<reference evidence="1 2" key="1">
    <citation type="submission" date="2019-03" db="EMBL/GenBank/DDBJ databases">
        <title>Rhizobium sp. nov., an bacterium isolated from biocrust in Mu Us Desert.</title>
        <authorList>
            <person name="Lixiong L."/>
        </authorList>
    </citation>
    <scope>NUCLEOTIDE SEQUENCE [LARGE SCALE GENOMIC DNA]</scope>
    <source>
        <strain evidence="1 2">SPY-1</strain>
    </source>
</reference>
<evidence type="ECO:0000313" key="1">
    <source>
        <dbReference type="EMBL" id="TDK31820.1"/>
    </source>
</evidence>
<dbReference type="EMBL" id="SMTL01000006">
    <property type="protein sequence ID" value="TDK31820.1"/>
    <property type="molecule type" value="Genomic_DNA"/>
</dbReference>
<protein>
    <submittedName>
        <fullName evidence="1">Uncharacterized protein</fullName>
    </submittedName>
</protein>
<sequence>MDLLLTGTIEALGHPYRPSREIRIEPIGSSRKKSWSDSAALADAQLSYIKALNDFELAARAYEAPDVRTTNRALTGLIQAANKFLVLRRRNGVV</sequence>
<keyword evidence="2" id="KW-1185">Reference proteome</keyword>
<dbReference type="RefSeq" id="WP_133317821.1">
    <property type="nucleotide sequence ID" value="NZ_SMTL01000006.1"/>
</dbReference>
<gene>
    <name evidence="1" type="ORF">E2F50_19350</name>
</gene>
<dbReference type="Proteomes" id="UP000295238">
    <property type="component" value="Unassembled WGS sequence"/>
</dbReference>
<accession>A0A4R5UAI5</accession>
<comment type="caution">
    <text evidence="1">The sequence shown here is derived from an EMBL/GenBank/DDBJ whole genome shotgun (WGS) entry which is preliminary data.</text>
</comment>
<organism evidence="1 2">
    <name type="scientific">Rhizobium deserti</name>
    <dbReference type="NCBI Taxonomy" id="2547961"/>
    <lineage>
        <taxon>Bacteria</taxon>
        <taxon>Pseudomonadati</taxon>
        <taxon>Pseudomonadota</taxon>
        <taxon>Alphaproteobacteria</taxon>
        <taxon>Hyphomicrobiales</taxon>
        <taxon>Rhizobiaceae</taxon>
        <taxon>Rhizobium/Agrobacterium group</taxon>
        <taxon>Rhizobium</taxon>
    </lineage>
</organism>
<dbReference type="AlphaFoldDB" id="A0A4R5UAI5"/>
<name>A0A4R5UAI5_9HYPH</name>
<evidence type="ECO:0000313" key="2">
    <source>
        <dbReference type="Proteomes" id="UP000295238"/>
    </source>
</evidence>